<comment type="caution">
    <text evidence="1">The sequence shown here is derived from an EMBL/GenBank/DDBJ whole genome shotgun (WGS) entry which is preliminary data.</text>
</comment>
<sequence length="110" mass="12506">MALLLLASFGADDLVNCSMRNIIYCCDSMIPLPSNTFVKCGKNSEPKHNGGSKLVDKDRQSNALVQEVYLEILFGVMLMLQTNYRYFAEAPTCHRLGFPFQRIFRDCFGR</sequence>
<reference evidence="1" key="3">
    <citation type="submission" date="2023-05" db="EMBL/GenBank/DDBJ databases">
        <authorList>
            <person name="Smith C.H."/>
        </authorList>
    </citation>
    <scope>NUCLEOTIDE SEQUENCE</scope>
    <source>
        <strain evidence="1">CHS0354</strain>
        <tissue evidence="1">Mantle</tissue>
    </source>
</reference>
<accession>A0AAE0WHN6</accession>
<reference evidence="1" key="1">
    <citation type="journal article" date="2021" name="Genome Biol. Evol.">
        <title>A High-Quality Reference Genome for a Parasitic Bivalve with Doubly Uniparental Inheritance (Bivalvia: Unionida).</title>
        <authorList>
            <person name="Smith C.H."/>
        </authorList>
    </citation>
    <scope>NUCLEOTIDE SEQUENCE</scope>
    <source>
        <strain evidence="1">CHS0354</strain>
    </source>
</reference>
<evidence type="ECO:0000313" key="2">
    <source>
        <dbReference type="Proteomes" id="UP001195483"/>
    </source>
</evidence>
<gene>
    <name evidence="1" type="ORF">CHS0354_042190</name>
</gene>
<name>A0AAE0WHN6_9BIVA</name>
<evidence type="ECO:0000313" key="1">
    <source>
        <dbReference type="EMBL" id="KAK3612662.1"/>
    </source>
</evidence>
<keyword evidence="2" id="KW-1185">Reference proteome</keyword>
<organism evidence="1 2">
    <name type="scientific">Potamilus streckersoni</name>
    <dbReference type="NCBI Taxonomy" id="2493646"/>
    <lineage>
        <taxon>Eukaryota</taxon>
        <taxon>Metazoa</taxon>
        <taxon>Spiralia</taxon>
        <taxon>Lophotrochozoa</taxon>
        <taxon>Mollusca</taxon>
        <taxon>Bivalvia</taxon>
        <taxon>Autobranchia</taxon>
        <taxon>Heteroconchia</taxon>
        <taxon>Palaeoheterodonta</taxon>
        <taxon>Unionida</taxon>
        <taxon>Unionoidea</taxon>
        <taxon>Unionidae</taxon>
        <taxon>Ambleminae</taxon>
        <taxon>Lampsilini</taxon>
        <taxon>Potamilus</taxon>
    </lineage>
</organism>
<dbReference type="Proteomes" id="UP001195483">
    <property type="component" value="Unassembled WGS sequence"/>
</dbReference>
<dbReference type="EMBL" id="JAEAOA010002353">
    <property type="protein sequence ID" value="KAK3612662.1"/>
    <property type="molecule type" value="Genomic_DNA"/>
</dbReference>
<dbReference type="AlphaFoldDB" id="A0AAE0WHN6"/>
<reference evidence="1" key="2">
    <citation type="journal article" date="2021" name="Genome Biol. Evol.">
        <title>Developing a high-quality reference genome for a parasitic bivalve with doubly uniparental inheritance (Bivalvia: Unionida).</title>
        <authorList>
            <person name="Smith C.H."/>
        </authorList>
    </citation>
    <scope>NUCLEOTIDE SEQUENCE</scope>
    <source>
        <strain evidence="1">CHS0354</strain>
        <tissue evidence="1">Mantle</tissue>
    </source>
</reference>
<proteinExistence type="predicted"/>
<protein>
    <submittedName>
        <fullName evidence="1">Uncharacterized protein</fullName>
    </submittedName>
</protein>